<evidence type="ECO:0000256" key="1">
    <source>
        <dbReference type="SAM" id="MobiDB-lite"/>
    </source>
</evidence>
<protein>
    <submittedName>
        <fullName evidence="2">Uncharacterized protein</fullName>
    </submittedName>
</protein>
<gene>
    <name evidence="2" type="ORF">EYZ11_010169</name>
</gene>
<feature type="compositionally biased region" description="Polar residues" evidence="1">
    <location>
        <begin position="1"/>
        <end position="13"/>
    </location>
</feature>
<dbReference type="VEuPathDB" id="FungiDB:EYZ11_010169"/>
<sequence length="81" mass="9275">MSFSRPQKGPNESNDNEPLEKHPLLSPLGKFVDEIANVLATRESQWYNILSKIGIIGYIKSTRPILEAHERSFYVLFRQSA</sequence>
<name>A0A4S3J847_9EURO</name>
<organism evidence="2 3">
    <name type="scientific">Aspergillus tanneri</name>
    <dbReference type="NCBI Taxonomy" id="1220188"/>
    <lineage>
        <taxon>Eukaryota</taxon>
        <taxon>Fungi</taxon>
        <taxon>Dikarya</taxon>
        <taxon>Ascomycota</taxon>
        <taxon>Pezizomycotina</taxon>
        <taxon>Eurotiomycetes</taxon>
        <taxon>Eurotiomycetidae</taxon>
        <taxon>Eurotiales</taxon>
        <taxon>Aspergillaceae</taxon>
        <taxon>Aspergillus</taxon>
        <taxon>Aspergillus subgen. Circumdati</taxon>
    </lineage>
</organism>
<keyword evidence="3" id="KW-1185">Reference proteome</keyword>
<feature type="region of interest" description="Disordered" evidence="1">
    <location>
        <begin position="1"/>
        <end position="22"/>
    </location>
</feature>
<evidence type="ECO:0000313" key="2">
    <source>
        <dbReference type="EMBL" id="THC90368.1"/>
    </source>
</evidence>
<dbReference type="AlphaFoldDB" id="A0A4S3J847"/>
<proteinExistence type="predicted"/>
<comment type="caution">
    <text evidence="2">The sequence shown here is derived from an EMBL/GenBank/DDBJ whole genome shotgun (WGS) entry which is preliminary data.</text>
</comment>
<evidence type="ECO:0000313" key="3">
    <source>
        <dbReference type="Proteomes" id="UP000308092"/>
    </source>
</evidence>
<reference evidence="2 3" key="1">
    <citation type="submission" date="2019-03" db="EMBL/GenBank/DDBJ databases">
        <title>The genome sequence of a newly discovered highly antifungal drug resistant Aspergillus species, Aspergillus tanneri NIH 1004.</title>
        <authorList>
            <person name="Mounaud S."/>
            <person name="Singh I."/>
            <person name="Joardar V."/>
            <person name="Pakala S."/>
            <person name="Pakala S."/>
            <person name="Venepally P."/>
            <person name="Hoover J."/>
            <person name="Nierman W."/>
            <person name="Chung J."/>
            <person name="Losada L."/>
        </authorList>
    </citation>
    <scope>NUCLEOTIDE SEQUENCE [LARGE SCALE GENOMIC DNA]</scope>
    <source>
        <strain evidence="2 3">NIH1004</strain>
    </source>
</reference>
<dbReference type="EMBL" id="SOSA01000528">
    <property type="protein sequence ID" value="THC90368.1"/>
    <property type="molecule type" value="Genomic_DNA"/>
</dbReference>
<accession>A0A4S3J847</accession>
<dbReference type="Proteomes" id="UP000308092">
    <property type="component" value="Unassembled WGS sequence"/>
</dbReference>